<keyword evidence="1" id="KW-0805">Transcription regulation</keyword>
<organism evidence="5 6">
    <name type="scientific">Bacteroides ovatus</name>
    <dbReference type="NCBI Taxonomy" id="28116"/>
    <lineage>
        <taxon>Bacteria</taxon>
        <taxon>Pseudomonadati</taxon>
        <taxon>Bacteroidota</taxon>
        <taxon>Bacteroidia</taxon>
        <taxon>Bacteroidales</taxon>
        <taxon>Bacteroidaceae</taxon>
        <taxon>Bacteroides</taxon>
    </lineage>
</organism>
<dbReference type="PRINTS" id="PR00032">
    <property type="entry name" value="HTHARAC"/>
</dbReference>
<dbReference type="Gene3D" id="1.10.10.60">
    <property type="entry name" value="Homeodomain-like"/>
    <property type="match status" value="1"/>
</dbReference>
<dbReference type="Pfam" id="PF12833">
    <property type="entry name" value="HTH_18"/>
    <property type="match status" value="1"/>
</dbReference>
<dbReference type="SMART" id="SM00342">
    <property type="entry name" value="HTH_ARAC"/>
    <property type="match status" value="1"/>
</dbReference>
<dbReference type="PROSITE" id="PS01124">
    <property type="entry name" value="HTH_ARAC_FAMILY_2"/>
    <property type="match status" value="1"/>
</dbReference>
<dbReference type="InterPro" id="IPR020449">
    <property type="entry name" value="Tscrpt_reg_AraC-type_HTH"/>
</dbReference>
<evidence type="ECO:0000313" key="6">
    <source>
        <dbReference type="Proteomes" id="UP000435985"/>
    </source>
</evidence>
<evidence type="ECO:0000256" key="3">
    <source>
        <dbReference type="ARBA" id="ARBA00023163"/>
    </source>
</evidence>
<protein>
    <submittedName>
        <fullName evidence="5">Helix-turn-helix transcriptional regulator</fullName>
    </submittedName>
</protein>
<keyword evidence="3" id="KW-0804">Transcription</keyword>
<accession>A0A642C6L2</accession>
<dbReference type="InterPro" id="IPR009057">
    <property type="entry name" value="Homeodomain-like_sf"/>
</dbReference>
<dbReference type="EMBL" id="VWFO01000527">
    <property type="protein sequence ID" value="KAA4649953.1"/>
    <property type="molecule type" value="Genomic_DNA"/>
</dbReference>
<evidence type="ECO:0000256" key="1">
    <source>
        <dbReference type="ARBA" id="ARBA00023015"/>
    </source>
</evidence>
<reference evidence="5 6" key="1">
    <citation type="journal article" date="2019" name="Nat. Med.">
        <title>A library of human gut bacterial isolates paired with longitudinal multiomics data enables mechanistic microbiome research.</title>
        <authorList>
            <person name="Poyet M."/>
            <person name="Groussin M."/>
            <person name="Gibbons S.M."/>
            <person name="Avila-Pacheco J."/>
            <person name="Jiang X."/>
            <person name="Kearney S.M."/>
            <person name="Perrotta A.R."/>
            <person name="Berdy B."/>
            <person name="Zhao S."/>
            <person name="Lieberman T.D."/>
            <person name="Swanson P.K."/>
            <person name="Smith M."/>
            <person name="Roesemann S."/>
            <person name="Alexander J.E."/>
            <person name="Rich S.A."/>
            <person name="Livny J."/>
            <person name="Vlamakis H."/>
            <person name="Clish C."/>
            <person name="Bullock K."/>
            <person name="Deik A."/>
            <person name="Scott J."/>
            <person name="Pierce K.A."/>
            <person name="Xavier R.J."/>
            <person name="Alm E.J."/>
        </authorList>
    </citation>
    <scope>NUCLEOTIDE SEQUENCE [LARGE SCALE GENOMIC DNA]</scope>
    <source>
        <strain evidence="5 6">BIOML-A14</strain>
    </source>
</reference>
<comment type="caution">
    <text evidence="5">The sequence shown here is derived from an EMBL/GenBank/DDBJ whole genome shotgun (WGS) entry which is preliminary data.</text>
</comment>
<keyword evidence="2" id="KW-0238">DNA-binding</keyword>
<sequence>LRISVCQMLERKEVLKDYFSSAISSFEKTDGKLTHKESKKFQQSVLKIINDHIQEKELTPRFIADHLAISVRSLYRKMEEMGEESPTSMIKECRLYVAKDLLLKTKKTIDEIVFEAGFSNKVTFFKVFREKYGCTPKEFRTKHLEEVQ</sequence>
<evidence type="ECO:0000256" key="2">
    <source>
        <dbReference type="ARBA" id="ARBA00023125"/>
    </source>
</evidence>
<feature type="non-terminal residue" evidence="5">
    <location>
        <position position="1"/>
    </location>
</feature>
<name>A0A642C6L2_BACOV</name>
<dbReference type="PANTHER" id="PTHR43280">
    <property type="entry name" value="ARAC-FAMILY TRANSCRIPTIONAL REGULATOR"/>
    <property type="match status" value="1"/>
</dbReference>
<evidence type="ECO:0000259" key="4">
    <source>
        <dbReference type="PROSITE" id="PS01124"/>
    </source>
</evidence>
<proteinExistence type="predicted"/>
<evidence type="ECO:0000313" key="5">
    <source>
        <dbReference type="EMBL" id="KAA4649953.1"/>
    </source>
</evidence>
<dbReference type="SUPFAM" id="SSF46689">
    <property type="entry name" value="Homeodomain-like"/>
    <property type="match status" value="1"/>
</dbReference>
<feature type="domain" description="HTH araC/xylS-type" evidence="4">
    <location>
        <begin position="43"/>
        <end position="142"/>
    </location>
</feature>
<dbReference type="InterPro" id="IPR018060">
    <property type="entry name" value="HTH_AraC"/>
</dbReference>
<dbReference type="GO" id="GO:0003700">
    <property type="term" value="F:DNA-binding transcription factor activity"/>
    <property type="evidence" value="ECO:0007669"/>
    <property type="project" value="InterPro"/>
</dbReference>
<dbReference type="PANTHER" id="PTHR43280:SF31">
    <property type="entry name" value="TRANSCRIPTIONAL REGULATORY PROTEIN"/>
    <property type="match status" value="1"/>
</dbReference>
<dbReference type="GO" id="GO:0043565">
    <property type="term" value="F:sequence-specific DNA binding"/>
    <property type="evidence" value="ECO:0007669"/>
    <property type="project" value="InterPro"/>
</dbReference>
<dbReference type="AlphaFoldDB" id="A0A642C6L2"/>
<dbReference type="Proteomes" id="UP000435985">
    <property type="component" value="Unassembled WGS sequence"/>
</dbReference>
<gene>
    <name evidence="5" type="ORF">F3B98_31380</name>
</gene>